<evidence type="ECO:0000313" key="3">
    <source>
        <dbReference type="EMBL" id="QFQ13131.1"/>
    </source>
</evidence>
<sequence length="233" mass="26775">MKIGDTVRFLNEIGGGVIVGFQDKNIVLVKGDDGFEIPTLISEVVVMESKDEEGERPAKKPSANADNRFRTRQPDTYVRSFDDDEDEKPVTFKPRPMERRGADVLRLYLAFLPFDEDTEEPKLEVYLINDSNYSLGIAIIQIENAAGKVRHEGTFEPNTKQFLEEMTYRQLGEWERITIQGYAVKYNKPFRIKPAFSTKLRIDGSKFYKPGAFSDTDFFDEKVRLIEVKIEGQ</sequence>
<keyword evidence="4" id="KW-1185">Reference proteome</keyword>
<feature type="region of interest" description="Disordered" evidence="1">
    <location>
        <begin position="48"/>
        <end position="94"/>
    </location>
</feature>
<dbReference type="KEGG" id="alq:C7Y71_008965"/>
<dbReference type="SUPFAM" id="SSF158949">
    <property type="entry name" value="Smr-associated domain-like"/>
    <property type="match status" value="1"/>
</dbReference>
<reference evidence="3 4" key="1">
    <citation type="submission" date="2018-11" db="EMBL/GenBank/DDBJ databases">
        <authorList>
            <person name="Na S.W."/>
            <person name="Baik M."/>
        </authorList>
    </citation>
    <scope>NUCLEOTIDE SEQUENCE [LARGE SCALE GENOMIC DNA]</scope>
    <source>
        <strain evidence="3 4">E39</strain>
    </source>
</reference>
<dbReference type="OrthoDB" id="1524810at2"/>
<evidence type="ECO:0000313" key="4">
    <source>
        <dbReference type="Proteomes" id="UP000249375"/>
    </source>
</evidence>
<dbReference type="Proteomes" id="UP000249375">
    <property type="component" value="Chromosome"/>
</dbReference>
<dbReference type="Gene3D" id="2.60.40.1600">
    <property type="entry name" value="Smr-associated-like"/>
    <property type="match status" value="1"/>
</dbReference>
<accession>A0A5P8E815</accession>
<organism evidence="3 4">
    <name type="scientific">Pseudoprevotella muciniphila</name>
    <dbReference type="NCBI Taxonomy" id="2133944"/>
    <lineage>
        <taxon>Bacteria</taxon>
        <taxon>Pseudomonadati</taxon>
        <taxon>Bacteroidota</taxon>
        <taxon>Bacteroidia</taxon>
        <taxon>Bacteroidales</taxon>
        <taxon>Prevotellaceae</taxon>
        <taxon>Pseudoprevotella</taxon>
    </lineage>
</organism>
<dbReference type="InterPro" id="IPR018598">
    <property type="entry name" value="DUF2027"/>
</dbReference>
<dbReference type="AlphaFoldDB" id="A0A5P8E815"/>
<feature type="domain" description="DUF2027" evidence="2">
    <location>
        <begin position="105"/>
        <end position="228"/>
    </location>
</feature>
<proteinExistence type="predicted"/>
<protein>
    <submittedName>
        <fullName evidence="3">DUF2027 domain-containing protein</fullName>
    </submittedName>
</protein>
<gene>
    <name evidence="3" type="ORF">C7Y71_008965</name>
</gene>
<dbReference type="InterPro" id="IPR036781">
    <property type="entry name" value="Smr_assoc-like_sf"/>
</dbReference>
<dbReference type="RefSeq" id="WP_111898192.1">
    <property type="nucleotide sequence ID" value="NZ_CP033459.1"/>
</dbReference>
<dbReference type="Pfam" id="PF09640">
    <property type="entry name" value="DUF2027"/>
    <property type="match status" value="1"/>
</dbReference>
<dbReference type="EMBL" id="CP033459">
    <property type="protein sequence ID" value="QFQ13131.1"/>
    <property type="molecule type" value="Genomic_DNA"/>
</dbReference>
<evidence type="ECO:0000256" key="1">
    <source>
        <dbReference type="SAM" id="MobiDB-lite"/>
    </source>
</evidence>
<evidence type="ECO:0000259" key="2">
    <source>
        <dbReference type="Pfam" id="PF09640"/>
    </source>
</evidence>
<name>A0A5P8E815_9BACT</name>